<gene>
    <name evidence="2" type="ORF">comes_19210</name>
</gene>
<accession>A0AA37QQ02</accession>
<dbReference type="Proteomes" id="UP001145109">
    <property type="component" value="Unassembled WGS sequence"/>
</dbReference>
<dbReference type="RefSeq" id="WP_055248651.1">
    <property type="nucleotide sequence ID" value="NZ_BSCI01000011.1"/>
</dbReference>
<dbReference type="EMBL" id="BSCI01000011">
    <property type="protein sequence ID" value="GLG87375.1"/>
    <property type="molecule type" value="Genomic_DNA"/>
</dbReference>
<keyword evidence="1" id="KW-0812">Transmembrane</keyword>
<organism evidence="2 3">
    <name type="scientific">Coprococcus comes</name>
    <dbReference type="NCBI Taxonomy" id="410072"/>
    <lineage>
        <taxon>Bacteria</taxon>
        <taxon>Bacillati</taxon>
        <taxon>Bacillota</taxon>
        <taxon>Clostridia</taxon>
        <taxon>Lachnospirales</taxon>
        <taxon>Lachnospiraceae</taxon>
        <taxon>Coprococcus</taxon>
    </lineage>
</organism>
<evidence type="ECO:0000313" key="2">
    <source>
        <dbReference type="EMBL" id="GLG87375.1"/>
    </source>
</evidence>
<dbReference type="AlphaFoldDB" id="A0AA37QQ02"/>
<evidence type="ECO:0000256" key="1">
    <source>
        <dbReference type="SAM" id="Phobius"/>
    </source>
</evidence>
<comment type="caution">
    <text evidence="2">The sequence shown here is derived from an EMBL/GenBank/DDBJ whole genome shotgun (WGS) entry which is preliminary data.</text>
</comment>
<proteinExistence type="predicted"/>
<name>A0AA37QQ02_9FIRM</name>
<protein>
    <submittedName>
        <fullName evidence="2">Uncharacterized protein</fullName>
    </submittedName>
</protein>
<feature type="transmembrane region" description="Helical" evidence="1">
    <location>
        <begin position="6"/>
        <end position="26"/>
    </location>
</feature>
<keyword evidence="1" id="KW-1133">Transmembrane helix</keyword>
<sequence>MNHKAGKIFFTSIMIVMVAVILVFLGSKIVKNPFTKDNVLTKQVKKMNDSKESSEKILEKKIPTHPEVGVLPYEGNIVDLGDVFQCPGYNLDILIDEAKVTKENVDSDAPYRAMDDENYPMEFDENYNLLNDFSYVTVRLTLRNPETSSQQVRLNIFRYFIMEHESENYVIPFYLGDMRGYKTQADSYVPDKSYVLIEIPAESEFSCKLVYIEPDEEINGMDAYIKVDFTGNVDPENQSRRYVRLWQI</sequence>
<evidence type="ECO:0000313" key="3">
    <source>
        <dbReference type="Proteomes" id="UP001145109"/>
    </source>
</evidence>
<reference evidence="2" key="1">
    <citation type="submission" date="2022-09" db="EMBL/GenBank/DDBJ databases">
        <title>Draft genome sequence of Coprococcus comes strain 31264.</title>
        <authorList>
            <person name="Atsushi H."/>
            <person name="Moriya O."/>
            <person name="Mitsuo S."/>
        </authorList>
    </citation>
    <scope>NUCLEOTIDE SEQUENCE</scope>
    <source>
        <strain evidence="2">JCM 31264</strain>
    </source>
</reference>
<reference evidence="2" key="2">
    <citation type="submission" date="2022-11" db="EMBL/GenBank/DDBJ databases">
        <title>Draft genome sequence of Coprococcus comes strain 31264.</title>
        <authorList>
            <person name="Hisatomi A."/>
            <person name="Ohkuma M."/>
            <person name="Sakamoto M."/>
        </authorList>
    </citation>
    <scope>NUCLEOTIDE SEQUENCE</scope>
    <source>
        <strain evidence="2">JCM 31264</strain>
    </source>
</reference>
<keyword evidence="1" id="KW-0472">Membrane</keyword>